<protein>
    <submittedName>
        <fullName evidence="2">Uncharacterized protein</fullName>
    </submittedName>
</protein>
<proteinExistence type="predicted"/>
<dbReference type="AlphaFoldDB" id="A0A6A4TSK8"/>
<feature type="region of interest" description="Disordered" evidence="1">
    <location>
        <begin position="1"/>
        <end position="27"/>
    </location>
</feature>
<dbReference type="EMBL" id="VEVO01000002">
    <property type="protein sequence ID" value="KAF0046224.1"/>
    <property type="molecule type" value="Genomic_DNA"/>
</dbReference>
<evidence type="ECO:0000313" key="2">
    <source>
        <dbReference type="EMBL" id="KAF0046224.1"/>
    </source>
</evidence>
<sequence>MTFNLRGGAKNSHRNELRVPRYNGTLSENKDASFDRTDFEEMSLSCRLSDNHRLYRGRSNNSDIHVAEYKKAPRMNDSEHPFSMSSSFIIVC</sequence>
<reference evidence="2 3" key="1">
    <citation type="submission" date="2019-06" db="EMBL/GenBank/DDBJ databases">
        <title>Draft genomes of female and male turbot (Scophthalmus maximus).</title>
        <authorList>
            <person name="Xu H."/>
            <person name="Xu X.-W."/>
            <person name="Shao C."/>
            <person name="Chen S."/>
        </authorList>
    </citation>
    <scope>NUCLEOTIDE SEQUENCE [LARGE SCALE GENOMIC DNA]</scope>
    <source>
        <strain evidence="2">Ysfricsl-2016a</strain>
        <tissue evidence="2">Blood</tissue>
    </source>
</reference>
<comment type="caution">
    <text evidence="2">The sequence shown here is derived from an EMBL/GenBank/DDBJ whole genome shotgun (WGS) entry which is preliminary data.</text>
</comment>
<name>A0A6A4TSK8_SCOMX</name>
<evidence type="ECO:0000256" key="1">
    <source>
        <dbReference type="SAM" id="MobiDB-lite"/>
    </source>
</evidence>
<organism evidence="2 3">
    <name type="scientific">Scophthalmus maximus</name>
    <name type="common">Turbot</name>
    <name type="synonym">Psetta maxima</name>
    <dbReference type="NCBI Taxonomy" id="52904"/>
    <lineage>
        <taxon>Eukaryota</taxon>
        <taxon>Metazoa</taxon>
        <taxon>Chordata</taxon>
        <taxon>Craniata</taxon>
        <taxon>Vertebrata</taxon>
        <taxon>Euteleostomi</taxon>
        <taxon>Actinopterygii</taxon>
        <taxon>Neopterygii</taxon>
        <taxon>Teleostei</taxon>
        <taxon>Neoteleostei</taxon>
        <taxon>Acanthomorphata</taxon>
        <taxon>Carangaria</taxon>
        <taxon>Pleuronectiformes</taxon>
        <taxon>Pleuronectoidei</taxon>
        <taxon>Scophthalmidae</taxon>
        <taxon>Scophthalmus</taxon>
    </lineage>
</organism>
<evidence type="ECO:0000313" key="3">
    <source>
        <dbReference type="Proteomes" id="UP000438429"/>
    </source>
</evidence>
<gene>
    <name evidence="2" type="ORF">F2P81_002753</name>
</gene>
<dbReference type="Proteomes" id="UP000438429">
    <property type="component" value="Unassembled WGS sequence"/>
</dbReference>
<accession>A0A6A4TSK8</accession>